<evidence type="ECO:0000313" key="12">
    <source>
        <dbReference type="EMBL" id="AGA91995.1"/>
    </source>
</evidence>
<dbReference type="Pfam" id="PF02391">
    <property type="entry name" value="MoaE"/>
    <property type="match status" value="1"/>
</dbReference>
<evidence type="ECO:0000256" key="2">
    <source>
        <dbReference type="ARBA" id="ARBA00005426"/>
    </source>
</evidence>
<organism evidence="12 13">
    <name type="scientific">Thioflavicoccus mobilis 8321</name>
    <dbReference type="NCBI Taxonomy" id="765912"/>
    <lineage>
        <taxon>Bacteria</taxon>
        <taxon>Pseudomonadati</taxon>
        <taxon>Pseudomonadota</taxon>
        <taxon>Gammaproteobacteria</taxon>
        <taxon>Chromatiales</taxon>
        <taxon>Chromatiaceae</taxon>
        <taxon>Thioflavicoccus</taxon>
    </lineage>
</organism>
<dbReference type="RefSeq" id="WP_015282123.1">
    <property type="nucleotide sequence ID" value="NC_019940.1"/>
</dbReference>
<dbReference type="SUPFAM" id="SSF54690">
    <property type="entry name" value="Molybdopterin synthase subunit MoaE"/>
    <property type="match status" value="1"/>
</dbReference>
<dbReference type="CDD" id="cd00756">
    <property type="entry name" value="MoaE"/>
    <property type="match status" value="1"/>
</dbReference>
<evidence type="ECO:0000256" key="1">
    <source>
        <dbReference type="ARBA" id="ARBA00005046"/>
    </source>
</evidence>
<dbReference type="HOGENOM" id="CLU_089568_2_1_6"/>
<keyword evidence="13" id="KW-1185">Reference proteome</keyword>
<name>L0H2Y3_9GAMM</name>
<dbReference type="PANTHER" id="PTHR23404">
    <property type="entry name" value="MOLYBDOPTERIN SYNTHASE RELATED"/>
    <property type="match status" value="1"/>
</dbReference>
<dbReference type="eggNOG" id="COG0314">
    <property type="taxonomic scope" value="Bacteria"/>
</dbReference>
<dbReference type="InterPro" id="IPR003448">
    <property type="entry name" value="Mopterin_biosynth_MoaE"/>
</dbReference>
<evidence type="ECO:0000313" key="13">
    <source>
        <dbReference type="Proteomes" id="UP000010816"/>
    </source>
</evidence>
<evidence type="ECO:0000256" key="6">
    <source>
        <dbReference type="ARBA" id="ARBA00026066"/>
    </source>
</evidence>
<evidence type="ECO:0000256" key="5">
    <source>
        <dbReference type="ARBA" id="ARBA00023150"/>
    </source>
</evidence>
<dbReference type="OrthoDB" id="9803224at2"/>
<comment type="subunit">
    <text evidence="6">Heterotetramer of 2 MoaD subunits and 2 MoaE subunits. Also stable as homodimer. The enzyme changes between these two forms during catalysis.</text>
</comment>
<dbReference type="InterPro" id="IPR036563">
    <property type="entry name" value="MoaE_sf"/>
</dbReference>
<evidence type="ECO:0000256" key="7">
    <source>
        <dbReference type="ARBA" id="ARBA00029745"/>
    </source>
</evidence>
<evidence type="ECO:0000256" key="9">
    <source>
        <dbReference type="ARBA" id="ARBA00030781"/>
    </source>
</evidence>
<comment type="pathway">
    <text evidence="1">Cofactor biosynthesis; molybdopterin biosynthesis.</text>
</comment>
<comment type="similarity">
    <text evidence="2">Belongs to the MoaE family.</text>
</comment>
<evidence type="ECO:0000256" key="8">
    <source>
        <dbReference type="ARBA" id="ARBA00030407"/>
    </source>
</evidence>
<dbReference type="Proteomes" id="UP000010816">
    <property type="component" value="Chromosome"/>
</dbReference>
<dbReference type="GO" id="GO:0030366">
    <property type="term" value="F:molybdopterin synthase activity"/>
    <property type="evidence" value="ECO:0007669"/>
    <property type="project" value="UniProtKB-EC"/>
</dbReference>
<dbReference type="EMBL" id="CP003051">
    <property type="protein sequence ID" value="AGA91995.1"/>
    <property type="molecule type" value="Genomic_DNA"/>
</dbReference>
<comment type="catalytic activity">
    <reaction evidence="11">
        <text>2 [molybdopterin-synthase sulfur-carrier protein]-C-terminal-Gly-aminoethanethioate + cyclic pyranopterin phosphate + H2O = molybdopterin + 2 [molybdopterin-synthase sulfur-carrier protein]-C-terminal Gly-Gly + 2 H(+)</text>
        <dbReference type="Rhea" id="RHEA:26333"/>
        <dbReference type="Rhea" id="RHEA-COMP:12202"/>
        <dbReference type="Rhea" id="RHEA-COMP:19907"/>
        <dbReference type="ChEBI" id="CHEBI:15377"/>
        <dbReference type="ChEBI" id="CHEBI:15378"/>
        <dbReference type="ChEBI" id="CHEBI:58698"/>
        <dbReference type="ChEBI" id="CHEBI:59648"/>
        <dbReference type="ChEBI" id="CHEBI:90778"/>
        <dbReference type="ChEBI" id="CHEBI:232372"/>
        <dbReference type="EC" id="2.8.1.12"/>
    </reaction>
</comment>
<keyword evidence="5" id="KW-0501">Molybdenum cofactor biosynthesis</keyword>
<dbReference type="AlphaFoldDB" id="L0H2Y3"/>
<dbReference type="PATRIC" id="fig|765912.4.peg.3258"/>
<gene>
    <name evidence="12" type="ORF">Thimo_3323</name>
</gene>
<dbReference type="STRING" id="765912.Thimo_3323"/>
<evidence type="ECO:0000256" key="4">
    <source>
        <dbReference type="ARBA" id="ARBA00013858"/>
    </source>
</evidence>
<sequence length="154" mass="17358">MHHIRVQCEAFDIAAEQAALWQGRPQVGAVVTFTGLTRDINEDKAVRRLVLEHYPGMTEKALVALAVEAAGRWHLEGVRLIHRVGTLTPQDPIVFVGVAARHRGEAFEGCQFLIDALKTRVPFWKKEAREDGEHWVGTRASDAAAARRWERRDD</sequence>
<dbReference type="EC" id="2.8.1.12" evidence="3"/>
<dbReference type="Gene3D" id="3.90.1170.40">
    <property type="entry name" value="Molybdopterin biosynthesis MoaE subunit"/>
    <property type="match status" value="1"/>
</dbReference>
<evidence type="ECO:0000256" key="10">
    <source>
        <dbReference type="ARBA" id="ARBA00032474"/>
    </source>
</evidence>
<accession>L0H2Y3</accession>
<evidence type="ECO:0000256" key="11">
    <source>
        <dbReference type="ARBA" id="ARBA00049878"/>
    </source>
</evidence>
<dbReference type="UniPathway" id="UPA00344"/>
<protein>
    <recommendedName>
        <fullName evidence="4">Molybdopterin synthase catalytic subunit</fullName>
        <ecNumber evidence="3">2.8.1.12</ecNumber>
    </recommendedName>
    <alternativeName>
        <fullName evidence="9">MPT synthase subunit 2</fullName>
    </alternativeName>
    <alternativeName>
        <fullName evidence="7">Molybdenum cofactor biosynthesis protein E</fullName>
    </alternativeName>
    <alternativeName>
        <fullName evidence="8">Molybdopterin-converting factor large subunit</fullName>
    </alternativeName>
    <alternativeName>
        <fullName evidence="10">Molybdopterin-converting factor subunit 2</fullName>
    </alternativeName>
</protein>
<proteinExistence type="inferred from homology"/>
<evidence type="ECO:0000256" key="3">
    <source>
        <dbReference type="ARBA" id="ARBA00011950"/>
    </source>
</evidence>
<dbReference type="GO" id="GO:0006777">
    <property type="term" value="P:Mo-molybdopterin cofactor biosynthetic process"/>
    <property type="evidence" value="ECO:0007669"/>
    <property type="project" value="UniProtKB-KW"/>
</dbReference>
<reference evidence="12 13" key="1">
    <citation type="submission" date="2011-09" db="EMBL/GenBank/DDBJ databases">
        <title>Complete sequence of chromosome of Thioflavicoccus mobilis 8321.</title>
        <authorList>
            <consortium name="US DOE Joint Genome Institute"/>
            <person name="Lucas S."/>
            <person name="Han J."/>
            <person name="Lapidus A."/>
            <person name="Cheng J.-F."/>
            <person name="Goodwin L."/>
            <person name="Pitluck S."/>
            <person name="Peters L."/>
            <person name="Ovchinnikova G."/>
            <person name="Lu M."/>
            <person name="Detter J.C."/>
            <person name="Han C."/>
            <person name="Tapia R."/>
            <person name="Land M."/>
            <person name="Hauser L."/>
            <person name="Kyrpides N."/>
            <person name="Ivanova N."/>
            <person name="Pagani I."/>
            <person name="Vogl K."/>
            <person name="Liu Z."/>
            <person name="Imhoff J."/>
            <person name="Thiel V."/>
            <person name="Frigaard N.-U."/>
            <person name="Bryant D."/>
            <person name="Woyke T."/>
        </authorList>
    </citation>
    <scope>NUCLEOTIDE SEQUENCE [LARGE SCALE GENOMIC DNA]</scope>
    <source>
        <strain evidence="12 13">8321</strain>
    </source>
</reference>
<dbReference type="KEGG" id="tmb:Thimo_3323"/>